<keyword evidence="4" id="KW-1185">Reference proteome</keyword>
<dbReference type="Pfam" id="PF14741">
    <property type="entry name" value="GH114_assoc"/>
    <property type="match status" value="1"/>
</dbReference>
<feature type="region of interest" description="Disordered" evidence="1">
    <location>
        <begin position="1"/>
        <end position="25"/>
    </location>
</feature>
<proteinExistence type="predicted"/>
<dbReference type="Gene3D" id="2.120.10.10">
    <property type="match status" value="1"/>
</dbReference>
<evidence type="ECO:0000256" key="1">
    <source>
        <dbReference type="SAM" id="MobiDB-lite"/>
    </source>
</evidence>
<evidence type="ECO:0000313" key="4">
    <source>
        <dbReference type="Proteomes" id="UP000562984"/>
    </source>
</evidence>
<dbReference type="PROSITE" id="PS50022">
    <property type="entry name" value="FA58C_3"/>
    <property type="match status" value="1"/>
</dbReference>
<dbReference type="SUPFAM" id="SSF49785">
    <property type="entry name" value="Galactose-binding domain-like"/>
    <property type="match status" value="1"/>
</dbReference>
<sequence>MMLAATHSRRPGAHSPHSGRNARTRRLPATLVLGIVAATAGTTLLGGAAALATAPPTPGVDNRSLPEGRIFYTNPGTDPNAPNAGFPALFNGSTTRADGSRASRFFVGYGVGVDAVGKNASALQISTDDGASWKPAALPSKFAQVVNAVRLADAAGTIVSIDYEPIQVSQGATGPAAITTFRRWTINASNTWASAGNATVSFPGYPAPTSLRMQKGILLLGDGKTLVTTVYGADSGGSFTAVVRSTDDGLSWTQTARLAYGSRYSEANLAQTSDGKLATFLRQDTTIAGEDEWLPDLLYTASSTADGSGTWSASVRMSSDTGNSPSLALLGNGAAVMGSGRPDNVIRYKNDGTAGWQGWTGRTSIYSNRPTGGSAGGRSLAAAGSSNTLALAPIDGHRLLAVGDNCASWGCPSTATGYPHGRSQALWKSTLEVNTAQWGGIDLATKFRRGEIAFVGSTFASYGRGRTSLGAYAFDGDVRADSSAVTSNRKLTLRLDRTYNLTGFAINAHLAGNADIAIETSVDGTTWTSPTRGTRAGALRPLSSPTTARYVRFSDPNLAVSDGSAFLNELQIYSTANGFEANVLGQVPAGDGVIAATTRKVTVIDSAAVSGWADPISSRFLELYDDDPNGVARIQWNHGTSTSATYSFKTRAVGTGTKTLLFSLLGTNSAGATVTPYHFALDAASRNLSVYSYATGTWKVVGQLPAANSWTWKSISVQAGPTAATLSANGQTIGTVAPSQPFSRLTGNQLGSGGTANDADLWYFDDVEYLRP</sequence>
<dbReference type="Proteomes" id="UP000562984">
    <property type="component" value="Unassembled WGS sequence"/>
</dbReference>
<dbReference type="SUPFAM" id="SSF50939">
    <property type="entry name" value="Sialidases"/>
    <property type="match status" value="1"/>
</dbReference>
<dbReference type="Gene3D" id="2.60.120.260">
    <property type="entry name" value="Galactose-binding domain-like"/>
    <property type="match status" value="1"/>
</dbReference>
<comment type="caution">
    <text evidence="3">The sequence shown here is derived from an EMBL/GenBank/DDBJ whole genome shotgun (WGS) entry which is preliminary data.</text>
</comment>
<dbReference type="RefSeq" id="WP_171200069.1">
    <property type="nucleotide sequence ID" value="NZ_JABEND010000006.1"/>
</dbReference>
<dbReference type="InterPro" id="IPR000421">
    <property type="entry name" value="FA58C"/>
</dbReference>
<feature type="domain" description="F5/8 type C" evidence="2">
    <location>
        <begin position="491"/>
        <end position="575"/>
    </location>
</feature>
<reference evidence="3 4" key="1">
    <citation type="submission" date="2020-05" db="EMBL/GenBank/DDBJ databases">
        <title>Nakamurella sp. DB0629 isolated from air conditioner.</title>
        <authorList>
            <person name="Kim D.H."/>
            <person name="Kim D.-U."/>
        </authorList>
    </citation>
    <scope>NUCLEOTIDE SEQUENCE [LARGE SCALE GENOMIC DNA]</scope>
    <source>
        <strain evidence="3 4">DB0629</strain>
    </source>
</reference>
<organism evidence="3 4">
    <name type="scientific">Nakamurella aerolata</name>
    <dbReference type="NCBI Taxonomy" id="1656892"/>
    <lineage>
        <taxon>Bacteria</taxon>
        <taxon>Bacillati</taxon>
        <taxon>Actinomycetota</taxon>
        <taxon>Actinomycetes</taxon>
        <taxon>Nakamurellales</taxon>
        <taxon>Nakamurellaceae</taxon>
        <taxon>Nakamurella</taxon>
    </lineage>
</organism>
<protein>
    <recommendedName>
        <fullName evidence="2">F5/8 type C domain-containing protein</fullName>
    </recommendedName>
</protein>
<evidence type="ECO:0000313" key="3">
    <source>
        <dbReference type="EMBL" id="NNG36370.1"/>
    </source>
</evidence>
<dbReference type="InterPro" id="IPR049922">
    <property type="entry name" value="GH114_assoc"/>
</dbReference>
<dbReference type="InterPro" id="IPR008979">
    <property type="entry name" value="Galactose-bd-like_sf"/>
</dbReference>
<dbReference type="AlphaFoldDB" id="A0A849AD13"/>
<evidence type="ECO:0000259" key="2">
    <source>
        <dbReference type="PROSITE" id="PS50022"/>
    </source>
</evidence>
<accession>A0A849AD13</accession>
<dbReference type="EMBL" id="JABEND010000006">
    <property type="protein sequence ID" value="NNG36370.1"/>
    <property type="molecule type" value="Genomic_DNA"/>
</dbReference>
<dbReference type="InterPro" id="IPR036278">
    <property type="entry name" value="Sialidase_sf"/>
</dbReference>
<gene>
    <name evidence="3" type="ORF">HKD39_11730</name>
</gene>
<dbReference type="CDD" id="cd15482">
    <property type="entry name" value="Sialidase_non-viral"/>
    <property type="match status" value="1"/>
</dbReference>
<name>A0A849AD13_9ACTN</name>